<evidence type="ECO:0000256" key="6">
    <source>
        <dbReference type="SAM" id="Phobius"/>
    </source>
</evidence>
<evidence type="ECO:0000256" key="1">
    <source>
        <dbReference type="ARBA" id="ARBA00004651"/>
    </source>
</evidence>
<comment type="caution">
    <text evidence="7">The sequence shown here is derived from an EMBL/GenBank/DDBJ whole genome shotgun (WGS) entry which is preliminary data.</text>
</comment>
<dbReference type="Proteomes" id="UP000318825">
    <property type="component" value="Unassembled WGS sequence"/>
</dbReference>
<feature type="transmembrane region" description="Helical" evidence="6">
    <location>
        <begin position="353"/>
        <end position="373"/>
    </location>
</feature>
<feature type="transmembrane region" description="Helical" evidence="6">
    <location>
        <begin position="449"/>
        <end position="472"/>
    </location>
</feature>
<dbReference type="EMBL" id="BJNF01000061">
    <property type="protein sequence ID" value="GEC16392.1"/>
    <property type="molecule type" value="Genomic_DNA"/>
</dbReference>
<dbReference type="GO" id="GO:0005886">
    <property type="term" value="C:plasma membrane"/>
    <property type="evidence" value="ECO:0007669"/>
    <property type="project" value="UniProtKB-SubCell"/>
</dbReference>
<organism evidence="7 8">
    <name type="scientific">Nitrobacter winogradskyi</name>
    <name type="common">Nitrobacter agilis</name>
    <dbReference type="NCBI Taxonomy" id="913"/>
    <lineage>
        <taxon>Bacteria</taxon>
        <taxon>Pseudomonadati</taxon>
        <taxon>Pseudomonadota</taxon>
        <taxon>Alphaproteobacteria</taxon>
        <taxon>Hyphomicrobiales</taxon>
        <taxon>Nitrobacteraceae</taxon>
        <taxon>Nitrobacter</taxon>
    </lineage>
</organism>
<feature type="transmembrane region" description="Helical" evidence="6">
    <location>
        <begin position="415"/>
        <end position="437"/>
    </location>
</feature>
<evidence type="ECO:0000256" key="5">
    <source>
        <dbReference type="ARBA" id="ARBA00023136"/>
    </source>
</evidence>
<dbReference type="Pfam" id="PF13440">
    <property type="entry name" value="Polysacc_synt_3"/>
    <property type="match status" value="1"/>
</dbReference>
<dbReference type="AlphaFoldDB" id="A0A4Y3WBG2"/>
<protein>
    <submittedName>
        <fullName evidence="7">Polysaccharide biosynthesis protein</fullName>
    </submittedName>
</protein>
<feature type="transmembrane region" description="Helical" evidence="6">
    <location>
        <begin position="276"/>
        <end position="300"/>
    </location>
</feature>
<keyword evidence="3 6" id="KW-0812">Transmembrane</keyword>
<feature type="transmembrane region" description="Helical" evidence="6">
    <location>
        <begin position="251"/>
        <end position="270"/>
    </location>
</feature>
<feature type="transmembrane region" description="Helical" evidence="6">
    <location>
        <begin position="140"/>
        <end position="162"/>
    </location>
</feature>
<sequence>MRWTDGADVGFAEIKSMSIRESWALIRGHGFLSSVGVLVGGTGFAAVISAVMLPVLTRLYTPHDFSLLAVLTAMISIVSVVACLRFDIAIPIPEQDNEAANILALAVVSVFAVVIVLSGVLLAVPAIMLERFSQPSLGSYLWIVPVGVAAVAITSALQYWLVRKKDFHAIARNRIAQASAAAATQLSLGGLNGMALGLVLGPTVGSSAACAGLAYRITRTEKSLFKRVSWRQMRSAFSVYHRFPKYSALEALSNSAGIQLPIIMIAALAHGPEAGFLSLAMFVIQAPMGLLGTAIGQVFLSRAPQEHRLGRLDVFITGILGGLLKVGVGPLIFGGLLAPNLFTKVFGEDWHRAGILMAWMTPWFVMQFLASPVSTALHVLNRQRAALLLQLFGLVTRVAAVYGASLFAVGAISEAYAISGFVFYSVYFLVILNAVGVSASGVFGELRRAAPWLIGWISAGLLFWVVAPMVLIEGWMR</sequence>
<name>A0A4Y3WBG2_NITWI</name>
<proteinExistence type="predicted"/>
<dbReference type="PANTHER" id="PTHR30250:SF28">
    <property type="entry name" value="POLYSACCHARIDE BIOSYNTHESIS PROTEIN"/>
    <property type="match status" value="1"/>
</dbReference>
<dbReference type="InterPro" id="IPR050833">
    <property type="entry name" value="Poly_Biosynth_Transport"/>
</dbReference>
<dbReference type="PANTHER" id="PTHR30250">
    <property type="entry name" value="PST FAMILY PREDICTED COLANIC ACID TRANSPORTER"/>
    <property type="match status" value="1"/>
</dbReference>
<keyword evidence="5 6" id="KW-0472">Membrane</keyword>
<accession>A0A4Y3WBG2</accession>
<evidence type="ECO:0000256" key="2">
    <source>
        <dbReference type="ARBA" id="ARBA00022475"/>
    </source>
</evidence>
<feature type="transmembrane region" description="Helical" evidence="6">
    <location>
        <begin position="102"/>
        <end position="128"/>
    </location>
</feature>
<keyword evidence="2" id="KW-1003">Cell membrane</keyword>
<feature type="transmembrane region" description="Helical" evidence="6">
    <location>
        <begin position="385"/>
        <end position="409"/>
    </location>
</feature>
<keyword evidence="4 6" id="KW-1133">Transmembrane helix</keyword>
<evidence type="ECO:0000256" key="4">
    <source>
        <dbReference type="ARBA" id="ARBA00022989"/>
    </source>
</evidence>
<reference evidence="7 8" key="1">
    <citation type="submission" date="2019-06" db="EMBL/GenBank/DDBJ databases">
        <title>Whole genome shotgun sequence of Nitrobacter winogradskyi NBRC 14297.</title>
        <authorList>
            <person name="Hosoyama A."/>
            <person name="Uohara A."/>
            <person name="Ohji S."/>
            <person name="Ichikawa N."/>
        </authorList>
    </citation>
    <scope>NUCLEOTIDE SEQUENCE [LARGE SCALE GENOMIC DNA]</scope>
    <source>
        <strain evidence="7 8">NBRC 14297</strain>
    </source>
</reference>
<gene>
    <name evidence="7" type="ORF">NWI01_22840</name>
</gene>
<feature type="transmembrane region" description="Helical" evidence="6">
    <location>
        <begin position="30"/>
        <end position="53"/>
    </location>
</feature>
<feature type="transmembrane region" description="Helical" evidence="6">
    <location>
        <begin position="65"/>
        <end position="90"/>
    </location>
</feature>
<evidence type="ECO:0000313" key="8">
    <source>
        <dbReference type="Proteomes" id="UP000318825"/>
    </source>
</evidence>
<feature type="transmembrane region" description="Helical" evidence="6">
    <location>
        <begin position="312"/>
        <end position="333"/>
    </location>
</feature>
<evidence type="ECO:0000313" key="7">
    <source>
        <dbReference type="EMBL" id="GEC16392.1"/>
    </source>
</evidence>
<evidence type="ECO:0000256" key="3">
    <source>
        <dbReference type="ARBA" id="ARBA00022692"/>
    </source>
</evidence>
<comment type="subcellular location">
    <subcellularLocation>
        <location evidence="1">Cell membrane</location>
        <topology evidence="1">Multi-pass membrane protein</topology>
    </subcellularLocation>
</comment>